<evidence type="ECO:0000313" key="2">
    <source>
        <dbReference type="Proteomes" id="UP000548082"/>
    </source>
</evidence>
<dbReference type="RefSeq" id="WP_185544508.1">
    <property type="nucleotide sequence ID" value="NZ_JAARVD010000001.1"/>
</dbReference>
<dbReference type="EMBL" id="JAARVD010000001">
    <property type="protein sequence ID" value="MBC1795258.1"/>
    <property type="molecule type" value="Genomic_DNA"/>
</dbReference>
<name>A0A842AZD0_9LIST</name>
<dbReference type="AlphaFoldDB" id="A0A842AZD0"/>
<dbReference type="Proteomes" id="UP000548082">
    <property type="component" value="Unassembled WGS sequence"/>
</dbReference>
<reference evidence="1 2" key="1">
    <citation type="submission" date="2020-03" db="EMBL/GenBank/DDBJ databases">
        <title>Soil Listeria distribution.</title>
        <authorList>
            <person name="Liao J."/>
            <person name="Wiedmann M."/>
        </authorList>
    </citation>
    <scope>NUCLEOTIDE SEQUENCE [LARGE SCALE GENOMIC DNA]</scope>
    <source>
        <strain evidence="1 2">FSL L7-0990</strain>
    </source>
</reference>
<comment type="caution">
    <text evidence="1">The sequence shown here is derived from an EMBL/GenBank/DDBJ whole genome shotgun (WGS) entry which is preliminary data.</text>
</comment>
<sequence>MENEKLNGLVQLRKKLERPQKKSSFDFFGGREVFEELAREAGSGGAEYDAKPQRHKHCFSSQALERKAVSFHPNQQNTLFKNL</sequence>
<evidence type="ECO:0000313" key="1">
    <source>
        <dbReference type="EMBL" id="MBC1795258.1"/>
    </source>
</evidence>
<gene>
    <name evidence="1" type="ORF">HCA55_00915</name>
</gene>
<accession>A0A842AZD0</accession>
<proteinExistence type="predicted"/>
<protein>
    <submittedName>
        <fullName evidence="1">Uncharacterized protein</fullName>
    </submittedName>
</protein>
<organism evidence="1 2">
    <name type="scientific">Listeria booriae</name>
    <dbReference type="NCBI Taxonomy" id="1552123"/>
    <lineage>
        <taxon>Bacteria</taxon>
        <taxon>Bacillati</taxon>
        <taxon>Bacillota</taxon>
        <taxon>Bacilli</taxon>
        <taxon>Bacillales</taxon>
        <taxon>Listeriaceae</taxon>
        <taxon>Listeria</taxon>
    </lineage>
</organism>